<feature type="region of interest" description="Disordered" evidence="1">
    <location>
        <begin position="796"/>
        <end position="842"/>
    </location>
</feature>
<dbReference type="InterPro" id="IPR027842">
    <property type="entry name" value="HAM1-like_C"/>
</dbReference>
<feature type="compositionally biased region" description="Basic residues" evidence="1">
    <location>
        <begin position="814"/>
        <end position="823"/>
    </location>
</feature>
<feature type="region of interest" description="Disordered" evidence="1">
    <location>
        <begin position="165"/>
        <end position="261"/>
    </location>
</feature>
<dbReference type="Proteomes" id="UP000275078">
    <property type="component" value="Unassembled WGS sequence"/>
</dbReference>
<feature type="compositionally biased region" description="Basic and acidic residues" evidence="1">
    <location>
        <begin position="238"/>
        <end position="259"/>
    </location>
</feature>
<feature type="domain" description="HAM1-like N-terminal" evidence="3">
    <location>
        <begin position="2"/>
        <end position="630"/>
    </location>
</feature>
<evidence type="ECO:0000259" key="2">
    <source>
        <dbReference type="Pfam" id="PF14613"/>
    </source>
</evidence>
<dbReference type="PANTHER" id="PTHR31138">
    <property type="entry name" value="CHROMOSOME 19, WHOLE GENOME SHOTGUN SEQUENCE"/>
    <property type="match status" value="1"/>
</dbReference>
<gene>
    <name evidence="4" type="ORF">BJ508DRAFT_412784</name>
</gene>
<dbReference type="AlphaFoldDB" id="A0A3N4IE24"/>
<dbReference type="EMBL" id="ML119659">
    <property type="protein sequence ID" value="RPA84395.1"/>
    <property type="molecule type" value="Genomic_DNA"/>
</dbReference>
<protein>
    <submittedName>
        <fullName evidence="4">Uncharacterized protein</fullName>
    </submittedName>
</protein>
<feature type="region of interest" description="Disordered" evidence="1">
    <location>
        <begin position="274"/>
        <end position="295"/>
    </location>
</feature>
<evidence type="ECO:0000313" key="5">
    <source>
        <dbReference type="Proteomes" id="UP000275078"/>
    </source>
</evidence>
<evidence type="ECO:0000313" key="4">
    <source>
        <dbReference type="EMBL" id="RPA84395.1"/>
    </source>
</evidence>
<dbReference type="InterPro" id="IPR045967">
    <property type="entry name" value="HAM1-like_N"/>
</dbReference>
<feature type="compositionally biased region" description="Polar residues" evidence="1">
    <location>
        <begin position="824"/>
        <end position="839"/>
    </location>
</feature>
<evidence type="ECO:0000259" key="3">
    <source>
        <dbReference type="Pfam" id="PF19343"/>
    </source>
</evidence>
<reference evidence="4 5" key="1">
    <citation type="journal article" date="2018" name="Nat. Ecol. Evol.">
        <title>Pezizomycetes genomes reveal the molecular basis of ectomycorrhizal truffle lifestyle.</title>
        <authorList>
            <person name="Murat C."/>
            <person name="Payen T."/>
            <person name="Noel B."/>
            <person name="Kuo A."/>
            <person name="Morin E."/>
            <person name="Chen J."/>
            <person name="Kohler A."/>
            <person name="Krizsan K."/>
            <person name="Balestrini R."/>
            <person name="Da Silva C."/>
            <person name="Montanini B."/>
            <person name="Hainaut M."/>
            <person name="Levati E."/>
            <person name="Barry K.W."/>
            <person name="Belfiori B."/>
            <person name="Cichocki N."/>
            <person name="Clum A."/>
            <person name="Dockter R.B."/>
            <person name="Fauchery L."/>
            <person name="Guy J."/>
            <person name="Iotti M."/>
            <person name="Le Tacon F."/>
            <person name="Lindquist E.A."/>
            <person name="Lipzen A."/>
            <person name="Malagnac F."/>
            <person name="Mello A."/>
            <person name="Molinier V."/>
            <person name="Miyauchi S."/>
            <person name="Poulain J."/>
            <person name="Riccioni C."/>
            <person name="Rubini A."/>
            <person name="Sitrit Y."/>
            <person name="Splivallo R."/>
            <person name="Traeger S."/>
            <person name="Wang M."/>
            <person name="Zifcakova L."/>
            <person name="Wipf D."/>
            <person name="Zambonelli A."/>
            <person name="Paolocci F."/>
            <person name="Nowrousian M."/>
            <person name="Ottonello S."/>
            <person name="Baldrian P."/>
            <person name="Spatafora J.W."/>
            <person name="Henrissat B."/>
            <person name="Nagy L.G."/>
            <person name="Aury J.M."/>
            <person name="Wincker P."/>
            <person name="Grigoriev I.V."/>
            <person name="Bonfante P."/>
            <person name="Martin F.M."/>
        </authorList>
    </citation>
    <scope>NUCLEOTIDE SEQUENCE [LARGE SCALE GENOMIC DNA]</scope>
    <source>
        <strain evidence="4 5">RN42</strain>
    </source>
</reference>
<accession>A0A3N4IE24</accession>
<dbReference type="Gene3D" id="3.15.10.10">
    <property type="entry name" value="Bactericidal permeability-increasing protein, domain 1"/>
    <property type="match status" value="1"/>
</dbReference>
<dbReference type="Pfam" id="PF14613">
    <property type="entry name" value="HAM1_C"/>
    <property type="match status" value="1"/>
</dbReference>
<feature type="compositionally biased region" description="Basic and acidic residues" evidence="1">
    <location>
        <begin position="204"/>
        <end position="221"/>
    </location>
</feature>
<dbReference type="Pfam" id="PF19343">
    <property type="entry name" value="HAM1_N"/>
    <property type="match status" value="1"/>
</dbReference>
<name>A0A3N4IE24_ASCIM</name>
<dbReference type="STRING" id="1160509.A0A3N4IE24"/>
<organism evidence="4 5">
    <name type="scientific">Ascobolus immersus RN42</name>
    <dbReference type="NCBI Taxonomy" id="1160509"/>
    <lineage>
        <taxon>Eukaryota</taxon>
        <taxon>Fungi</taxon>
        <taxon>Dikarya</taxon>
        <taxon>Ascomycota</taxon>
        <taxon>Pezizomycotina</taxon>
        <taxon>Pezizomycetes</taxon>
        <taxon>Pezizales</taxon>
        <taxon>Ascobolaceae</taxon>
        <taxon>Ascobolus</taxon>
    </lineage>
</organism>
<dbReference type="OrthoDB" id="19394at2759"/>
<sequence length="902" mass="102924">MSASVNRPVDPVQRDKDIESKLRLWGIMNAFSNGKLPSNAQIDQSLSSFSQSKLLTKADPKLSAEGKELLKDFANVVQEAKHYFLTKNSDELLQDFIYRTSNAAKQNELHAGDLPVDKTQAQQDNERAMEGLKTLATLILSNGQFRKLLKDAQIILRDIVGDAASKTARKVQPTQEELDQVDRPADDDTWHDAPDLSRQNLKQSAREQIDRNKPISRDDARTAAQIATERANPNGTSDPRDLARQAADERRHGENHGIDARGGLQAGVEHIRNRADEQIPEEHKDRTREYRDRSSRYFQDKVPKERRDQAIWRLKKMVVEVQNHEDYQQAIDTLLYLAENYSDHAQTLAKDSANKNQHVAKDDHVQTAQKDLKTLIERFADYTSLDDLFDALNDLYTDADRDPELKNYFKSINAYIRRVLKEKGYVLQPDAEHEYDRLVDQGKFLLRDRYREHTDHVMDEAKWFSEQFARDPESRKFGDAIQRFFQNLGTDDEGNPTFKKHLLDDVTQIILPQIFDDIRYVPLPRIEFSDHQMDAVVENLVIESGNMLPNCVEFGADTYFRMGRKGVNSKKDQKFMLSASQIQADMRDIHYYVKRKQGFPSITDQGVADVFLGGDGFNFKLSLSKADAKDRAHFFKIDTCKVNISHLKIKLKKSNHKALLGVAKPLVLKLLKPVILKALEKQIRDSFSQVDELAYAIYQEAEKAKKEAKRNPDPDHIQNMYQRYAEAAKQEFIRRRDQAQKKAEMVKADKSVNVATTTDQSMFKNIVFENGISTKATEMKKKAATGDSWHNDLFGLGSAKPSGHYSKPKEITRKSPHRRRAQIQHRQNPTPHTHQQPNVRASIDSGYQGNEFANKIVGEGFGTNQSKMAGDYALNAPLTGPNTINQAPTLGRYGDEVFTSRV</sequence>
<evidence type="ECO:0000256" key="1">
    <source>
        <dbReference type="SAM" id="MobiDB-lite"/>
    </source>
</evidence>
<feature type="compositionally biased region" description="Basic and acidic residues" evidence="1">
    <location>
        <begin position="180"/>
        <end position="195"/>
    </location>
</feature>
<dbReference type="PANTHER" id="PTHR31138:SF1">
    <property type="entry name" value="PDZ DOMAIN-CONTAINING PROTEIN"/>
    <property type="match status" value="1"/>
</dbReference>
<feature type="domain" description="HAM1-like C-terminal" evidence="2">
    <location>
        <begin position="642"/>
        <end position="802"/>
    </location>
</feature>
<keyword evidence="5" id="KW-1185">Reference proteome</keyword>
<proteinExistence type="predicted"/>